<proteinExistence type="predicted"/>
<evidence type="ECO:0000313" key="3">
    <source>
        <dbReference type="Proteomes" id="UP000726777"/>
    </source>
</evidence>
<name>A0A9Q3UBW6_VIBPH</name>
<reference evidence="2" key="1">
    <citation type="submission" date="2020-09" db="EMBL/GenBank/DDBJ databases">
        <title>Genome sequence of Vibrio parahaemolyticus isolates.</title>
        <authorList>
            <person name="Hammerl J.A."/>
            <person name="Strauch E."/>
        </authorList>
    </citation>
    <scope>NUCLEOTIDE SEQUENCE</scope>
    <source>
        <strain evidence="2">17-VB00146</strain>
    </source>
</reference>
<feature type="transmembrane region" description="Helical" evidence="1">
    <location>
        <begin position="102"/>
        <end position="128"/>
    </location>
</feature>
<evidence type="ECO:0000256" key="1">
    <source>
        <dbReference type="SAM" id="Phobius"/>
    </source>
</evidence>
<organism evidence="2 3">
    <name type="scientific">Vibrio parahaemolyticus</name>
    <dbReference type="NCBI Taxonomy" id="670"/>
    <lineage>
        <taxon>Bacteria</taxon>
        <taxon>Pseudomonadati</taxon>
        <taxon>Pseudomonadota</taxon>
        <taxon>Gammaproteobacteria</taxon>
        <taxon>Vibrionales</taxon>
        <taxon>Vibrionaceae</taxon>
        <taxon>Vibrio</taxon>
    </lineage>
</organism>
<dbReference type="AlphaFoldDB" id="A0A9Q3UBW6"/>
<keyword evidence="1" id="KW-1133">Transmembrane helix</keyword>
<sequence length="159" mass="18078">MNSFDYIEALVFVGMFQFASQGVPLLGHLTWHYVGSVFVPKKVRYLPVFSDPNSSAYIPSTKQFRHHFSPLMSLGSLKLLIASIVFYNVMRHYAEIAGDSMFGVIMGLINTVTIALVTWILVAHLVGLKRLYIQRCFDIVRVYFTFVTGMYLAIHACWS</sequence>
<gene>
    <name evidence="2" type="ORF">IB292_02905</name>
</gene>
<dbReference type="Proteomes" id="UP000726777">
    <property type="component" value="Unassembled WGS sequence"/>
</dbReference>
<comment type="caution">
    <text evidence="2">The sequence shown here is derived from an EMBL/GenBank/DDBJ whole genome shotgun (WGS) entry which is preliminary data.</text>
</comment>
<feature type="transmembrane region" description="Helical" evidence="1">
    <location>
        <begin position="71"/>
        <end position="90"/>
    </location>
</feature>
<keyword evidence="1" id="KW-0472">Membrane</keyword>
<feature type="transmembrane region" description="Helical" evidence="1">
    <location>
        <begin position="140"/>
        <end position="158"/>
    </location>
</feature>
<accession>A0A9Q3UBW6</accession>
<dbReference type="RefSeq" id="WP_228085653.1">
    <property type="nucleotide sequence ID" value="NZ_JACVHL010000002.1"/>
</dbReference>
<dbReference type="EMBL" id="JACVHL010000002">
    <property type="protein sequence ID" value="MCC3803980.1"/>
    <property type="molecule type" value="Genomic_DNA"/>
</dbReference>
<keyword evidence="1" id="KW-0812">Transmembrane</keyword>
<protein>
    <submittedName>
        <fullName evidence="2">Uncharacterized protein</fullName>
    </submittedName>
</protein>
<evidence type="ECO:0000313" key="2">
    <source>
        <dbReference type="EMBL" id="MCC3803980.1"/>
    </source>
</evidence>